<dbReference type="GeneID" id="103524674"/>
<sequence>MVSFLKFKFNTLTFLSVSNLTSSINFAAIGDMSILRTFDCTPRNQLDHGYFLKLERITKNRCPRMYEDFKFGASDVQCWSTSSSIIGSWVKDEMVKNENWYLPSKNFHHSSCDVSRFVDWARRRDKCTSYVN</sequence>
<name>A0A1S3DU26_DIACI</name>
<gene>
    <name evidence="2" type="primary">LOC103524674</name>
</gene>
<keyword evidence="1" id="KW-1185">Reference proteome</keyword>
<organism evidence="1 2">
    <name type="scientific">Diaphorina citri</name>
    <name type="common">Asian citrus psyllid</name>
    <dbReference type="NCBI Taxonomy" id="121845"/>
    <lineage>
        <taxon>Eukaryota</taxon>
        <taxon>Metazoa</taxon>
        <taxon>Ecdysozoa</taxon>
        <taxon>Arthropoda</taxon>
        <taxon>Hexapoda</taxon>
        <taxon>Insecta</taxon>
        <taxon>Pterygota</taxon>
        <taxon>Neoptera</taxon>
        <taxon>Paraneoptera</taxon>
        <taxon>Hemiptera</taxon>
        <taxon>Sternorrhyncha</taxon>
        <taxon>Psylloidea</taxon>
        <taxon>Psyllidae</taxon>
        <taxon>Diaphorininae</taxon>
        <taxon>Diaphorina</taxon>
    </lineage>
</organism>
<evidence type="ECO:0000313" key="1">
    <source>
        <dbReference type="Proteomes" id="UP000079169"/>
    </source>
</evidence>
<accession>A0A1S3DU26</accession>
<dbReference type="Proteomes" id="UP000079169">
    <property type="component" value="Unplaced"/>
</dbReference>
<proteinExistence type="predicted"/>
<evidence type="ECO:0000313" key="2">
    <source>
        <dbReference type="RefSeq" id="XP_008487927.1"/>
    </source>
</evidence>
<dbReference type="KEGG" id="dci:103524674"/>
<dbReference type="PaxDb" id="121845-A0A1S3DU26"/>
<dbReference type="RefSeq" id="XP_008487927.1">
    <property type="nucleotide sequence ID" value="XM_008489705.2"/>
</dbReference>
<protein>
    <submittedName>
        <fullName evidence="2">Uncharacterized protein LOC103524674</fullName>
    </submittedName>
</protein>
<dbReference type="AlphaFoldDB" id="A0A1S3DU26"/>
<reference evidence="2" key="1">
    <citation type="submission" date="2025-08" db="UniProtKB">
        <authorList>
            <consortium name="RefSeq"/>
        </authorList>
    </citation>
    <scope>IDENTIFICATION</scope>
</reference>